<dbReference type="Bgee" id="ENSLACG00000022239">
    <property type="expression patterns" value="Expressed in pelvic fin"/>
</dbReference>
<dbReference type="EMBL" id="AFYH01137484">
    <property type="status" value="NOT_ANNOTATED_CDS"/>
    <property type="molecule type" value="Genomic_DNA"/>
</dbReference>
<accession>M3XKF4</accession>
<dbReference type="AlphaFoldDB" id="M3XKF4"/>
<keyword evidence="3" id="KW-1185">Reference proteome</keyword>
<evidence type="ECO:0000313" key="3">
    <source>
        <dbReference type="Proteomes" id="UP000008672"/>
    </source>
</evidence>
<protein>
    <submittedName>
        <fullName evidence="2">Glutamate rich 2</fullName>
    </submittedName>
</protein>
<name>M3XKF4_LATCH</name>
<dbReference type="Proteomes" id="UP000008672">
    <property type="component" value="Unassembled WGS sequence"/>
</dbReference>
<evidence type="ECO:0000256" key="1">
    <source>
        <dbReference type="SAM" id="MobiDB-lite"/>
    </source>
</evidence>
<reference evidence="2" key="2">
    <citation type="submission" date="2025-08" db="UniProtKB">
        <authorList>
            <consortium name="Ensembl"/>
        </authorList>
    </citation>
    <scope>IDENTIFICATION</scope>
</reference>
<dbReference type="HOGENOM" id="CLU_1805531_0_0_1"/>
<dbReference type="Ensembl" id="ENSLACT00000025782.1">
    <property type="protein sequence ID" value="ENSLACP00000023210.1"/>
    <property type="gene ID" value="ENSLACG00000022239.1"/>
</dbReference>
<dbReference type="EMBL" id="AFYH01137485">
    <property type="status" value="NOT_ANNOTATED_CDS"/>
    <property type="molecule type" value="Genomic_DNA"/>
</dbReference>
<feature type="compositionally biased region" description="Basic and acidic residues" evidence="1">
    <location>
        <begin position="14"/>
        <end position="28"/>
    </location>
</feature>
<dbReference type="EMBL" id="AFYH01137486">
    <property type="status" value="NOT_ANNOTATED_CDS"/>
    <property type="molecule type" value="Genomic_DNA"/>
</dbReference>
<evidence type="ECO:0000313" key="2">
    <source>
        <dbReference type="Ensembl" id="ENSLACP00000023210.1"/>
    </source>
</evidence>
<dbReference type="PANTHER" id="PTHR21520:SF2">
    <property type="entry name" value="GLUTAMATE-RICH PROTEIN 2"/>
    <property type="match status" value="1"/>
</dbReference>
<feature type="compositionally biased region" description="Acidic residues" evidence="1">
    <location>
        <begin position="60"/>
        <end position="72"/>
    </location>
</feature>
<reference evidence="2" key="3">
    <citation type="submission" date="2025-09" db="UniProtKB">
        <authorList>
            <consortium name="Ensembl"/>
        </authorList>
    </citation>
    <scope>IDENTIFICATION</scope>
</reference>
<organism evidence="2 3">
    <name type="scientific">Latimeria chalumnae</name>
    <name type="common">Coelacanth</name>
    <dbReference type="NCBI Taxonomy" id="7897"/>
    <lineage>
        <taxon>Eukaryota</taxon>
        <taxon>Metazoa</taxon>
        <taxon>Chordata</taxon>
        <taxon>Craniata</taxon>
        <taxon>Vertebrata</taxon>
        <taxon>Euteleostomi</taxon>
        <taxon>Coelacanthiformes</taxon>
        <taxon>Coelacanthidae</taxon>
        <taxon>Latimeria</taxon>
    </lineage>
</organism>
<feature type="compositionally biased region" description="Polar residues" evidence="1">
    <location>
        <begin position="39"/>
        <end position="51"/>
    </location>
</feature>
<dbReference type="eggNOG" id="ENOG502S4MD">
    <property type="taxonomic scope" value="Eukaryota"/>
</dbReference>
<reference evidence="3" key="1">
    <citation type="submission" date="2011-08" db="EMBL/GenBank/DDBJ databases">
        <title>The draft genome of Latimeria chalumnae.</title>
        <authorList>
            <person name="Di Palma F."/>
            <person name="Alfoldi J."/>
            <person name="Johnson J."/>
            <person name="Berlin A."/>
            <person name="Gnerre S."/>
            <person name="Jaffe D."/>
            <person name="MacCallum I."/>
            <person name="Young S."/>
            <person name="Walker B.J."/>
            <person name="Lander E."/>
            <person name="Lindblad-Toh K."/>
        </authorList>
    </citation>
    <scope>NUCLEOTIDE SEQUENCE [LARGE SCALE GENOMIC DNA]</scope>
    <source>
        <strain evidence="3">Wild caught</strain>
    </source>
</reference>
<feature type="region of interest" description="Disordered" evidence="1">
    <location>
        <begin position="1"/>
        <end position="76"/>
    </location>
</feature>
<dbReference type="GeneTree" id="ENSGT00390000017846"/>
<proteinExistence type="predicted"/>
<sequence>MLSQEQESNATKKKNSETKVNNEKDINTKDVANAMSAVASYNLQRNNSNVKEMSDSSDGKDEEEEETSEEEEDRRAPIELLGEFLKAIMDQDYKLASKLCQMILIYEPENPEAKQFIPLIEEKLLLGKLKYLFLILHSYIKNI</sequence>
<gene>
    <name evidence="2" type="primary">ERICH2</name>
</gene>
<dbReference type="InParanoid" id="M3XKF4"/>
<dbReference type="STRING" id="7897.ENSLACP00000023210"/>
<dbReference type="InterPro" id="IPR026703">
    <property type="entry name" value="ERICH2"/>
</dbReference>
<dbReference type="PANTHER" id="PTHR21520">
    <property type="entry name" value="GLUTAMATE-RICH PROTEIN 2"/>
    <property type="match status" value="1"/>
</dbReference>
<dbReference type="EMBL" id="AFYH01137483">
    <property type="status" value="NOT_ANNOTATED_CDS"/>
    <property type="molecule type" value="Genomic_DNA"/>
</dbReference>